<evidence type="ECO:0000256" key="1">
    <source>
        <dbReference type="PROSITE-ProRule" id="PRU00983"/>
    </source>
</evidence>
<dbReference type="PANTHER" id="PTHR23317:SF76">
    <property type="entry name" value="LD20667P"/>
    <property type="match status" value="1"/>
</dbReference>
<evidence type="ECO:0000313" key="3">
    <source>
        <dbReference type="EMBL" id="GKV38472.1"/>
    </source>
</evidence>
<evidence type="ECO:0000313" key="4">
    <source>
        <dbReference type="Proteomes" id="UP001054252"/>
    </source>
</evidence>
<comment type="similarity">
    <text evidence="1">Belongs to the DOCK family.</text>
</comment>
<evidence type="ECO:0000259" key="2">
    <source>
        <dbReference type="PROSITE" id="PS51650"/>
    </source>
</evidence>
<protein>
    <recommendedName>
        <fullName evidence="2">C2 DOCK-type domain-containing protein</fullName>
    </recommendedName>
</protein>
<dbReference type="GO" id="GO:0007264">
    <property type="term" value="P:small GTPase-mediated signal transduction"/>
    <property type="evidence" value="ECO:0007669"/>
    <property type="project" value="InterPro"/>
</dbReference>
<dbReference type="AlphaFoldDB" id="A0AAV5LPP2"/>
<organism evidence="3 4">
    <name type="scientific">Rubroshorea leprosula</name>
    <dbReference type="NCBI Taxonomy" id="152421"/>
    <lineage>
        <taxon>Eukaryota</taxon>
        <taxon>Viridiplantae</taxon>
        <taxon>Streptophyta</taxon>
        <taxon>Embryophyta</taxon>
        <taxon>Tracheophyta</taxon>
        <taxon>Spermatophyta</taxon>
        <taxon>Magnoliopsida</taxon>
        <taxon>eudicotyledons</taxon>
        <taxon>Gunneridae</taxon>
        <taxon>Pentapetalae</taxon>
        <taxon>rosids</taxon>
        <taxon>malvids</taxon>
        <taxon>Malvales</taxon>
        <taxon>Dipterocarpaceae</taxon>
        <taxon>Rubroshorea</taxon>
    </lineage>
</organism>
<dbReference type="Pfam" id="PF14429">
    <property type="entry name" value="DOCK-C2"/>
    <property type="match status" value="1"/>
</dbReference>
<reference evidence="3 4" key="1">
    <citation type="journal article" date="2021" name="Commun. Biol.">
        <title>The genome of Shorea leprosula (Dipterocarpaceae) highlights the ecological relevance of drought in aseasonal tropical rainforests.</title>
        <authorList>
            <person name="Ng K.K.S."/>
            <person name="Kobayashi M.J."/>
            <person name="Fawcett J.A."/>
            <person name="Hatakeyama M."/>
            <person name="Paape T."/>
            <person name="Ng C.H."/>
            <person name="Ang C.C."/>
            <person name="Tnah L.H."/>
            <person name="Lee C.T."/>
            <person name="Nishiyama T."/>
            <person name="Sese J."/>
            <person name="O'Brien M.J."/>
            <person name="Copetti D."/>
            <person name="Mohd Noor M.I."/>
            <person name="Ong R.C."/>
            <person name="Putra M."/>
            <person name="Sireger I.Z."/>
            <person name="Indrioko S."/>
            <person name="Kosugi Y."/>
            <person name="Izuno A."/>
            <person name="Isagi Y."/>
            <person name="Lee S.L."/>
            <person name="Shimizu K.K."/>
        </authorList>
    </citation>
    <scope>NUCLEOTIDE SEQUENCE [LARGE SCALE GENOMIC DNA]</scope>
    <source>
        <strain evidence="3">214</strain>
    </source>
</reference>
<sequence length="207" mass="22910">MPCRESFAWAIVPLFDNSIGAASGGSASPSSPFAPSMSGSSSHEGVLESVAKITLDGKMVAIPSGFLMMRKMHLEMETLMEIQISMLVIFSILTVSLSWKRNLFVRVELRKDDADVRRQTLEAMHPREPGLSLQKWAHTQVAVGAWMACYHDEIKVSLPAVWAPLHELIFTLFHVDLQMKLEVPKPVVIGYAALPLSTHAQYATAFM</sequence>
<dbReference type="GO" id="GO:0005085">
    <property type="term" value="F:guanyl-nucleotide exchange factor activity"/>
    <property type="evidence" value="ECO:0007669"/>
    <property type="project" value="InterPro"/>
</dbReference>
<dbReference type="InterPro" id="IPR026791">
    <property type="entry name" value="DOCK"/>
</dbReference>
<proteinExistence type="inferred from homology"/>
<gene>
    <name evidence="3" type="ORF">SLEP1_g46384</name>
</gene>
<feature type="domain" description="C2 DOCK-type" evidence="2">
    <location>
        <begin position="85"/>
        <end position="207"/>
    </location>
</feature>
<keyword evidence="4" id="KW-1185">Reference proteome</keyword>
<name>A0AAV5LPP2_9ROSI</name>
<dbReference type="PROSITE" id="PS51650">
    <property type="entry name" value="C2_DOCK"/>
    <property type="match status" value="1"/>
</dbReference>
<accession>A0AAV5LPP2</accession>
<dbReference type="PANTHER" id="PTHR23317">
    <property type="entry name" value="DEDICATOR OF CYTOKINESIS DOCK"/>
    <property type="match status" value="1"/>
</dbReference>
<dbReference type="Proteomes" id="UP001054252">
    <property type="component" value="Unassembled WGS sequence"/>
</dbReference>
<dbReference type="InterPro" id="IPR027007">
    <property type="entry name" value="C2_DOCK-type_domain"/>
</dbReference>
<dbReference type="InterPro" id="IPR035892">
    <property type="entry name" value="C2_domain_sf"/>
</dbReference>
<dbReference type="EMBL" id="BPVZ01000128">
    <property type="protein sequence ID" value="GKV38472.1"/>
    <property type="molecule type" value="Genomic_DNA"/>
</dbReference>
<comment type="caution">
    <text evidence="3">The sequence shown here is derived from an EMBL/GenBank/DDBJ whole genome shotgun (WGS) entry which is preliminary data.</text>
</comment>
<dbReference type="Gene3D" id="2.60.40.150">
    <property type="entry name" value="C2 domain"/>
    <property type="match status" value="1"/>
</dbReference>